<reference evidence="2" key="1">
    <citation type="submission" date="2020-07" db="EMBL/GenBank/DDBJ databases">
        <authorList>
            <person name="Partida-Martinez L."/>
            <person name="Huntemann M."/>
            <person name="Clum A."/>
            <person name="Wang J."/>
            <person name="Palaniappan K."/>
            <person name="Ritter S."/>
            <person name="Chen I.-M."/>
            <person name="Stamatis D."/>
            <person name="Reddy T."/>
            <person name="O'Malley R."/>
            <person name="Daum C."/>
            <person name="Shapiro N."/>
            <person name="Ivanova N."/>
            <person name="Kyrpides N."/>
            <person name="Woyke T."/>
        </authorList>
    </citation>
    <scope>NUCLEOTIDE SEQUENCE [LARGE SCALE GENOMIC DNA]</scope>
    <source>
        <strain evidence="2">AT2.8</strain>
    </source>
</reference>
<dbReference type="Pfam" id="PF01987">
    <property type="entry name" value="AIM24"/>
    <property type="match status" value="1"/>
</dbReference>
<name>A0A852T7R5_9BACI</name>
<dbReference type="Proteomes" id="UP000548423">
    <property type="component" value="Unassembled WGS sequence"/>
</dbReference>
<reference evidence="2" key="2">
    <citation type="submission" date="2020-08" db="EMBL/GenBank/DDBJ databases">
        <title>The Agave Microbiome: Exploring the role of microbial communities in plant adaptations to desert environments.</title>
        <authorList>
            <person name="Partida-Martinez L.P."/>
        </authorList>
    </citation>
    <scope>NUCLEOTIDE SEQUENCE [LARGE SCALE GENOMIC DNA]</scope>
    <source>
        <strain evidence="2">AT2.8</strain>
    </source>
</reference>
<accession>A0A852T7R5</accession>
<dbReference type="InterPro" id="IPR002838">
    <property type="entry name" value="AIM24"/>
</dbReference>
<dbReference type="PANTHER" id="PTHR38074">
    <property type="entry name" value="ALTERED INHERITANCE OF MITOCHONDRIA PROTEIN 24, MITOCHONDRIAL"/>
    <property type="match status" value="1"/>
</dbReference>
<evidence type="ECO:0000313" key="2">
    <source>
        <dbReference type="Proteomes" id="UP000548423"/>
    </source>
</evidence>
<evidence type="ECO:0000313" key="1">
    <source>
        <dbReference type="EMBL" id="NYE04251.1"/>
    </source>
</evidence>
<dbReference type="InterPro" id="IPR016031">
    <property type="entry name" value="Trp_RNA-bd_attenuator-like_dom"/>
</dbReference>
<gene>
    <name evidence="1" type="ORF">F4694_000995</name>
</gene>
<dbReference type="EMBL" id="JACCBX010000002">
    <property type="protein sequence ID" value="NYE04251.1"/>
    <property type="molecule type" value="Genomic_DNA"/>
</dbReference>
<dbReference type="Gene3D" id="3.60.160.10">
    <property type="entry name" value="Mitochondrial biogenesis AIM24"/>
    <property type="match status" value="1"/>
</dbReference>
<dbReference type="AlphaFoldDB" id="A0A852T7R5"/>
<dbReference type="SUPFAM" id="SSF51219">
    <property type="entry name" value="TRAP-like"/>
    <property type="match status" value="1"/>
</dbReference>
<dbReference type="PANTHER" id="PTHR38074:SF1">
    <property type="entry name" value="ALTERED INHERITANCE OF MITOCHONDRIA PROTEIN 24, MITOCHONDRIAL"/>
    <property type="match status" value="1"/>
</dbReference>
<dbReference type="InterPro" id="IPR036983">
    <property type="entry name" value="AIM24_sf"/>
</dbReference>
<protein>
    <submittedName>
        <fullName evidence="1">Uncharacterized protein (AIM24 family)</fullName>
    </submittedName>
</protein>
<sequence length="246" mass="27297">MSYIIKEWKDVGIMSRYSIEEFIKQTEQKDKGEGLFELETPRMLEVNLDGQVWAKAGSMVAYHGEIKFVREGILEHGLGTALKKAFTGEGASLMKANGRGKLYLADSGKKIIILNLSNDSIYINGNDLLDFEPSIKWEIKLMKKIAGMLAGGLFNVRCQGTGMIAFTAHYEPITLRVTPGNPVITDPNATVAWSGNLMPTFQTDITLKTLLGRGSGESIQMKFEGDGFVVIQPFEEVYMRAKQNMS</sequence>
<organism evidence="1 2">
    <name type="scientific">Neobacillus niacini</name>
    <dbReference type="NCBI Taxonomy" id="86668"/>
    <lineage>
        <taxon>Bacteria</taxon>
        <taxon>Bacillati</taxon>
        <taxon>Bacillota</taxon>
        <taxon>Bacilli</taxon>
        <taxon>Bacillales</taxon>
        <taxon>Bacillaceae</taxon>
        <taxon>Neobacillus</taxon>
    </lineage>
</organism>
<proteinExistence type="predicted"/>
<comment type="caution">
    <text evidence="1">The sequence shown here is derived from an EMBL/GenBank/DDBJ whole genome shotgun (WGS) entry which is preliminary data.</text>
</comment>